<keyword evidence="1" id="KW-0472">Membrane</keyword>
<dbReference type="EMBL" id="VYZM01015447">
    <property type="protein sequence ID" value="NWU54921.1"/>
    <property type="molecule type" value="Genomic_DNA"/>
</dbReference>
<dbReference type="SUPFAM" id="SSF58069">
    <property type="entry name" value="Virus ectodomain"/>
    <property type="match status" value="1"/>
</dbReference>
<evidence type="ECO:0000313" key="3">
    <source>
        <dbReference type="Proteomes" id="UP000586671"/>
    </source>
</evidence>
<comment type="caution">
    <text evidence="2">The sequence shown here is derived from an EMBL/GenBank/DDBJ whole genome shotgun (WGS) entry which is preliminary data.</text>
</comment>
<keyword evidence="3" id="KW-1185">Reference proteome</keyword>
<dbReference type="PANTHER" id="PTHR10424">
    <property type="entry name" value="VIRAL ENVELOPE PROTEIN"/>
    <property type="match status" value="1"/>
</dbReference>
<dbReference type="InterPro" id="IPR018154">
    <property type="entry name" value="TLV/ENV_coat_polyprotein"/>
</dbReference>
<reference evidence="2 3" key="1">
    <citation type="submission" date="2019-09" db="EMBL/GenBank/DDBJ databases">
        <title>Bird 10,000 Genomes (B10K) Project - Family phase.</title>
        <authorList>
            <person name="Zhang G."/>
        </authorList>
    </citation>
    <scope>NUCLEOTIDE SEQUENCE [LARGE SCALE GENOMIC DNA]</scope>
    <source>
        <strain evidence="2">B10K-DU-012-55</strain>
        <tissue evidence="2">Muscle</tissue>
    </source>
</reference>
<dbReference type="Gene3D" id="1.10.287.210">
    <property type="match status" value="1"/>
</dbReference>
<feature type="non-terminal residue" evidence="2">
    <location>
        <position position="260"/>
    </location>
</feature>
<organism evidence="2 3">
    <name type="scientific">Dromas ardeola</name>
    <dbReference type="NCBI Taxonomy" id="458190"/>
    <lineage>
        <taxon>Eukaryota</taxon>
        <taxon>Metazoa</taxon>
        <taxon>Chordata</taxon>
        <taxon>Craniata</taxon>
        <taxon>Vertebrata</taxon>
        <taxon>Euteleostomi</taxon>
        <taxon>Archelosauria</taxon>
        <taxon>Archosauria</taxon>
        <taxon>Dinosauria</taxon>
        <taxon>Saurischia</taxon>
        <taxon>Theropoda</taxon>
        <taxon>Coelurosauria</taxon>
        <taxon>Aves</taxon>
        <taxon>Neognathae</taxon>
        <taxon>Neoaves</taxon>
        <taxon>Charadriiformes</taxon>
        <taxon>Dromadidae</taxon>
        <taxon>Dromas</taxon>
    </lineage>
</organism>
<proteinExistence type="predicted"/>
<dbReference type="Proteomes" id="UP000586671">
    <property type="component" value="Unassembled WGS sequence"/>
</dbReference>
<dbReference type="CDD" id="cd09851">
    <property type="entry name" value="HTLV-1-like_HR1-HR2"/>
    <property type="match status" value="1"/>
</dbReference>
<dbReference type="PANTHER" id="PTHR10424:SF82">
    <property type="entry name" value="ENVELOPE GLYCOPROTEIN-RELATED"/>
    <property type="match status" value="1"/>
</dbReference>
<feature type="transmembrane region" description="Helical" evidence="1">
    <location>
        <begin position="214"/>
        <end position="240"/>
    </location>
</feature>
<accession>A0A7K5XPF1</accession>
<keyword evidence="1" id="KW-0812">Transmembrane</keyword>
<feature type="transmembrane region" description="Helical" evidence="1">
    <location>
        <begin position="83"/>
        <end position="107"/>
    </location>
</feature>
<protein>
    <submittedName>
        <fullName evidence="2">ENV1 protein</fullName>
    </submittedName>
</protein>
<gene>
    <name evidence="2" type="primary">Env1_1</name>
    <name evidence="2" type="ORF">DROARD_R15265</name>
</gene>
<evidence type="ECO:0000313" key="2">
    <source>
        <dbReference type="EMBL" id="NWU54921.1"/>
    </source>
</evidence>
<evidence type="ECO:0000256" key="1">
    <source>
        <dbReference type="SAM" id="Phobius"/>
    </source>
</evidence>
<name>A0A7K5XPF1_9CHAR</name>
<sequence length="260" mass="29004">KEQLCVSETQDKTPARWLIPANNAKWVCSIAGVTACLSLDKFNEASEYCVQVTIAPKIFYHSEDFVYDSQITPEHHLSKREPFTALTIATLMIIGGAGVGTGVASLVQQNKEFSALRIAVDEDLARIEQSISTLEHSIRSLSEVVLQNRRGLDLVFLQQGGVCAALREECCVYADHTGIVRDTMAKLREGLEKRKREREAQQSWFASWLNHSPWLSTLISTLTGPVIMIVIALIFGPCILNRLVSFVKSQLEKVNIMLIE</sequence>
<feature type="non-terminal residue" evidence="2">
    <location>
        <position position="1"/>
    </location>
</feature>
<keyword evidence="1" id="KW-1133">Transmembrane helix</keyword>
<dbReference type="AlphaFoldDB" id="A0A7K5XPF1"/>
<dbReference type="Pfam" id="PF00429">
    <property type="entry name" value="TLV_coat"/>
    <property type="match status" value="1"/>
</dbReference>